<feature type="compositionally biased region" description="Basic and acidic residues" evidence="1">
    <location>
        <begin position="219"/>
        <end position="237"/>
    </location>
</feature>
<feature type="region of interest" description="Disordered" evidence="1">
    <location>
        <begin position="705"/>
        <end position="729"/>
    </location>
</feature>
<reference evidence="2" key="2">
    <citation type="journal article" date="2023" name="Proc. Natl. Acad. Sci. U.S.A.">
        <title>A global phylogenomic analysis of the shiitake genus Lentinula.</title>
        <authorList>
            <person name="Sierra-Patev S."/>
            <person name="Min B."/>
            <person name="Naranjo-Ortiz M."/>
            <person name="Looney B."/>
            <person name="Konkel Z."/>
            <person name="Slot J.C."/>
            <person name="Sakamoto Y."/>
            <person name="Steenwyk J.L."/>
            <person name="Rokas A."/>
            <person name="Carro J."/>
            <person name="Camarero S."/>
            <person name="Ferreira P."/>
            <person name="Molpeceres G."/>
            <person name="Ruiz-Duenas F.J."/>
            <person name="Serrano A."/>
            <person name="Henrissat B."/>
            <person name="Drula E."/>
            <person name="Hughes K.W."/>
            <person name="Mata J.L."/>
            <person name="Ishikawa N.K."/>
            <person name="Vargas-Isla R."/>
            <person name="Ushijima S."/>
            <person name="Smith C.A."/>
            <person name="Donoghue J."/>
            <person name="Ahrendt S."/>
            <person name="Andreopoulos W."/>
            <person name="He G."/>
            <person name="LaButti K."/>
            <person name="Lipzen A."/>
            <person name="Ng V."/>
            <person name="Riley R."/>
            <person name="Sandor L."/>
            <person name="Barry K."/>
            <person name="Martinez A.T."/>
            <person name="Xiao Y."/>
            <person name="Gibbons J.G."/>
            <person name="Terashima K."/>
            <person name="Grigoriev I.V."/>
            <person name="Hibbett D."/>
        </authorList>
    </citation>
    <scope>NUCLEOTIDE SEQUENCE</scope>
    <source>
        <strain evidence="2">Sp2 HRB7682 ss15</strain>
    </source>
</reference>
<dbReference type="EMBL" id="JANVFS010000021">
    <property type="protein sequence ID" value="KAJ4475960.1"/>
    <property type="molecule type" value="Genomic_DNA"/>
</dbReference>
<feature type="region of interest" description="Disordered" evidence="1">
    <location>
        <begin position="374"/>
        <end position="408"/>
    </location>
</feature>
<name>A0A9W9DMB5_9AGAR</name>
<evidence type="ECO:0000256" key="1">
    <source>
        <dbReference type="SAM" id="MobiDB-lite"/>
    </source>
</evidence>
<reference evidence="2" key="1">
    <citation type="submission" date="2022-08" db="EMBL/GenBank/DDBJ databases">
        <authorList>
            <consortium name="DOE Joint Genome Institute"/>
            <person name="Min B."/>
            <person name="Riley R."/>
            <person name="Sierra-Patev S."/>
            <person name="Naranjo-Ortiz M."/>
            <person name="Looney B."/>
            <person name="Konkel Z."/>
            <person name="Slot J.C."/>
            <person name="Sakamoto Y."/>
            <person name="Steenwyk J.L."/>
            <person name="Rokas A."/>
            <person name="Carro J."/>
            <person name="Camarero S."/>
            <person name="Ferreira P."/>
            <person name="Molpeceres G."/>
            <person name="Ruiz-Duenas F.J."/>
            <person name="Serrano A."/>
            <person name="Henrissat B."/>
            <person name="Drula E."/>
            <person name="Hughes K.W."/>
            <person name="Mata J.L."/>
            <person name="Ishikawa N.K."/>
            <person name="Vargas-Isla R."/>
            <person name="Ushijima S."/>
            <person name="Smith C.A."/>
            <person name="Ahrendt S."/>
            <person name="Andreopoulos W."/>
            <person name="He G."/>
            <person name="Labutti K."/>
            <person name="Lipzen A."/>
            <person name="Ng V."/>
            <person name="Sandor L."/>
            <person name="Barry K."/>
            <person name="Martinez A.T."/>
            <person name="Xiao Y."/>
            <person name="Gibbons J.G."/>
            <person name="Terashima K."/>
            <person name="Hibbett D.S."/>
            <person name="Grigoriev I.V."/>
        </authorList>
    </citation>
    <scope>NUCLEOTIDE SEQUENCE</scope>
    <source>
        <strain evidence="2">Sp2 HRB7682 ss15</strain>
    </source>
</reference>
<comment type="caution">
    <text evidence="2">The sequence shown here is derived from an EMBL/GenBank/DDBJ whole genome shotgun (WGS) entry which is preliminary data.</text>
</comment>
<dbReference type="AlphaFoldDB" id="A0A9W9DMB5"/>
<feature type="region of interest" description="Disordered" evidence="1">
    <location>
        <begin position="281"/>
        <end position="328"/>
    </location>
</feature>
<dbReference type="Proteomes" id="UP001150238">
    <property type="component" value="Unassembled WGS sequence"/>
</dbReference>
<feature type="compositionally biased region" description="Low complexity" evidence="1">
    <location>
        <begin position="379"/>
        <end position="391"/>
    </location>
</feature>
<feature type="compositionally biased region" description="Basic and acidic residues" evidence="1">
    <location>
        <begin position="313"/>
        <end position="327"/>
    </location>
</feature>
<protein>
    <submittedName>
        <fullName evidence="2">Uncharacterized protein</fullName>
    </submittedName>
</protein>
<gene>
    <name evidence="2" type="ORF">C8J55DRAFT_561988</name>
</gene>
<evidence type="ECO:0000313" key="2">
    <source>
        <dbReference type="EMBL" id="KAJ4475960.1"/>
    </source>
</evidence>
<accession>A0A9W9DMB5</accession>
<feature type="compositionally biased region" description="Polar residues" evidence="1">
    <location>
        <begin position="284"/>
        <end position="298"/>
    </location>
</feature>
<sequence>MTDEVDLPTLPHSLTESVELLDRFSFNPRLPSFFELPDYKEFLEHDFPAPSISSITSKANQAQFPAFFYPSALVEFAYSDSLEVEEITRESGLSLYFSAETLRTIFRPFSPDQTKGDSFPLTEAQTQEIFDAAEPYLQYIARAWLRKVNCPLFVLDILAYAEQQARESLLAMLSYDDAMLGTVFPQVPIPFSIRSREGDAIFRIRKGDPDIDPFLPLRSHREVGKDQPRLTSHDSVRDNSASSSVTLPITKAKKESKSVLFTQSTSSPNISISPMPAKAEALKVSSSTVSPTRGSRNQPARKAKNNHSVLHARSVDPPDDGVVHRSEASQVVKSGFKRRKVSVDTRTPSNMDRVEDILRGQSSEIEPSIALGARLSHVSPGRGSRGRPAGGAKKKDQTSSSTHIDYKRGQSVKMEHDNIADDVKNGTKKHKNKVISNRTAELEGSRVSDEYIPTARPLLLVDPKGHLVLPDLTGPEMEELDGIDHNGEPFRRNSLLFELDETLLNLGTKLTAQNTHFNFADLVTVSRTIRLPTIHDQACISLLSAEDSDTTDIELPLDSKCQRCQQGSKLCLLANQLSTVIPAMNNIFAVSGNHSDSLGLMLQRLDDLLRHMELIESSYAQTRTIFLQTMENLQTAGADPITVLEALRLGEPERRSISVEEMTMLATLFNWSSLLNFRKLDTAVGRSTAEWLQLLRKLHSGETTLDNEGNEISSDVVSSSITPKSKLSE</sequence>
<organism evidence="2 3">
    <name type="scientific">Lentinula lateritia</name>
    <dbReference type="NCBI Taxonomy" id="40482"/>
    <lineage>
        <taxon>Eukaryota</taxon>
        <taxon>Fungi</taxon>
        <taxon>Dikarya</taxon>
        <taxon>Basidiomycota</taxon>
        <taxon>Agaricomycotina</taxon>
        <taxon>Agaricomycetes</taxon>
        <taxon>Agaricomycetidae</taxon>
        <taxon>Agaricales</taxon>
        <taxon>Marasmiineae</taxon>
        <taxon>Omphalotaceae</taxon>
        <taxon>Lentinula</taxon>
    </lineage>
</organism>
<feature type="region of interest" description="Disordered" evidence="1">
    <location>
        <begin position="213"/>
        <end position="249"/>
    </location>
</feature>
<feature type="compositionally biased region" description="Polar residues" evidence="1">
    <location>
        <begin position="238"/>
        <end position="247"/>
    </location>
</feature>
<proteinExistence type="predicted"/>
<evidence type="ECO:0000313" key="3">
    <source>
        <dbReference type="Proteomes" id="UP001150238"/>
    </source>
</evidence>